<dbReference type="EMBL" id="CP041616">
    <property type="protein sequence ID" value="QDO89383.1"/>
    <property type="molecule type" value="Genomic_DNA"/>
</dbReference>
<feature type="region of interest" description="Disordered" evidence="1">
    <location>
        <begin position="1"/>
        <end position="26"/>
    </location>
</feature>
<evidence type="ECO:0000256" key="1">
    <source>
        <dbReference type="SAM" id="MobiDB-lite"/>
    </source>
</evidence>
<feature type="compositionally biased region" description="Basic and acidic residues" evidence="1">
    <location>
        <begin position="1"/>
        <end position="21"/>
    </location>
</feature>
<gene>
    <name evidence="2" type="ORF">FNH13_14455</name>
</gene>
<dbReference type="KEGG" id="orz:FNH13_14455"/>
<dbReference type="Proteomes" id="UP000315395">
    <property type="component" value="Chromosome"/>
</dbReference>
<accession>A0A516GCY7</accession>
<sequence>MNTISDLRRSLEQTAHHHDAPDPGELLRGVQDNIAAERGAGGRTSRLVAAAAAVALVAGGGWALSQGLGSEEETSVIQPAGPWQLVDGAPPEYAEGLALVETVTLSADYGVMSFMEADGQNFAVAWCDVAPEVASELRMPLGNPAGEGPTLTCAGVERNSPTEPVAVPPPMTEGGLGAHLIGPDGAQPSNLARGDTVVIGLYREASTSEYPYPGQSDIPEAPSHDVVLDPTSPRTNQAELAELTQEGVMLPAVRAESRVGTTLTTWAGEPGRLLVAVNGTVITNDGEQLTQPTAAGPWQDADPDLRGGYWHTWTAGTSTREFDLSPTGLAAHGIQIAEGEAVEIVAFGAFPRDAWQVGIDLPEGSEIADVREIGPTEQLPEYAYGLRLVSASEVPADGATHLIELDAVDPSQVLWVPACTERLPGIEVTIGTRVTQCHDTGGWVLAVQAPELASDAPVEVRVSAGSSPMHLGAYLPQDWEGYPFTESGTPLTGDGGFGVVLGEQPVDGARPADLLHSTMPTAVYHEVATVSSDDLDSTGRGEVTVPSSTDLSIWVATSGPARVKLEIDGVPVEQALDGRLWPAYPLLRDGWLSGWTTGDFGTELRFDRAPAGHADRDNPTVTVQVEAQEGAEVDLTFYEFVIEE</sequence>
<reference evidence="2 3" key="1">
    <citation type="submission" date="2019-07" db="EMBL/GenBank/DDBJ databases">
        <title>complete genome sequencing of Ornithinimicrobium sp. H23M54.</title>
        <authorList>
            <person name="Bae J.-W."/>
            <person name="Lee S.-Y."/>
        </authorList>
    </citation>
    <scope>NUCLEOTIDE SEQUENCE [LARGE SCALE GENOMIC DNA]</scope>
    <source>
        <strain evidence="2 3">H23M54</strain>
    </source>
</reference>
<proteinExistence type="predicted"/>
<dbReference type="RefSeq" id="WP_143784070.1">
    <property type="nucleotide sequence ID" value="NZ_CP041616.1"/>
</dbReference>
<evidence type="ECO:0000313" key="3">
    <source>
        <dbReference type="Proteomes" id="UP000315395"/>
    </source>
</evidence>
<organism evidence="2 3">
    <name type="scientific">Ornithinimicrobium ciconiae</name>
    <dbReference type="NCBI Taxonomy" id="2594265"/>
    <lineage>
        <taxon>Bacteria</taxon>
        <taxon>Bacillati</taxon>
        <taxon>Actinomycetota</taxon>
        <taxon>Actinomycetes</taxon>
        <taxon>Micrococcales</taxon>
        <taxon>Ornithinimicrobiaceae</taxon>
        <taxon>Ornithinimicrobium</taxon>
    </lineage>
</organism>
<protein>
    <submittedName>
        <fullName evidence="2">Uncharacterized protein</fullName>
    </submittedName>
</protein>
<evidence type="ECO:0000313" key="2">
    <source>
        <dbReference type="EMBL" id="QDO89383.1"/>
    </source>
</evidence>
<keyword evidence="3" id="KW-1185">Reference proteome</keyword>
<dbReference type="AlphaFoldDB" id="A0A516GCY7"/>
<dbReference type="OrthoDB" id="4852552at2"/>
<name>A0A516GCY7_9MICO</name>